<evidence type="ECO:0000313" key="1">
    <source>
        <dbReference type="EMBL" id="ETJ34257.1"/>
    </source>
</evidence>
<gene>
    <name evidence="1" type="ORF">Q604_UNBC11317G0001</name>
</gene>
<protein>
    <submittedName>
        <fullName evidence="1">Type IV pilus assembly protein PilO</fullName>
    </submittedName>
</protein>
<accession>W1XVL8</accession>
<name>W1XVL8_9ZZZZ</name>
<reference evidence="1" key="1">
    <citation type="submission" date="2013-12" db="EMBL/GenBank/DDBJ databases">
        <title>A Varibaculum cambriense genome reconstructed from a premature infant gut community with otherwise low bacterial novelty that shifts toward anaerobic metabolism during the third week of life.</title>
        <authorList>
            <person name="Brown C.T."/>
            <person name="Sharon I."/>
            <person name="Thomas B.C."/>
            <person name="Castelle C.J."/>
            <person name="Morowitz M.J."/>
            <person name="Banfield J.F."/>
        </authorList>
    </citation>
    <scope>NUCLEOTIDE SEQUENCE</scope>
</reference>
<comment type="caution">
    <text evidence="1">The sequence shown here is derived from an EMBL/GenBank/DDBJ whole genome shotgun (WGS) entry which is preliminary data.</text>
</comment>
<sequence>IPKINDEIKSYLKWTLNNTYGKTVPFNTGAATGVEKSEKDSSDFVIGAKSINSDLSFELTRPSLITFIDILLFETGANCIPLPL</sequence>
<dbReference type="EMBL" id="AZMM01011317">
    <property type="protein sequence ID" value="ETJ34257.1"/>
    <property type="molecule type" value="Genomic_DNA"/>
</dbReference>
<organism evidence="1">
    <name type="scientific">human gut metagenome</name>
    <dbReference type="NCBI Taxonomy" id="408170"/>
    <lineage>
        <taxon>unclassified sequences</taxon>
        <taxon>metagenomes</taxon>
        <taxon>organismal metagenomes</taxon>
    </lineage>
</organism>
<feature type="non-terminal residue" evidence="1">
    <location>
        <position position="1"/>
    </location>
</feature>
<proteinExistence type="predicted"/>
<dbReference type="AlphaFoldDB" id="W1XVL8"/>